<evidence type="ECO:0000256" key="5">
    <source>
        <dbReference type="ARBA" id="ARBA00023242"/>
    </source>
</evidence>
<evidence type="ECO:0000256" key="7">
    <source>
        <dbReference type="SAM" id="Coils"/>
    </source>
</evidence>
<dbReference type="GO" id="GO:0003723">
    <property type="term" value="F:RNA binding"/>
    <property type="evidence" value="ECO:0007669"/>
    <property type="project" value="UniProtKB-UniRule"/>
</dbReference>
<feature type="compositionally biased region" description="Basic residues" evidence="8">
    <location>
        <begin position="170"/>
        <end position="183"/>
    </location>
</feature>
<evidence type="ECO:0000256" key="6">
    <source>
        <dbReference type="RuleBase" id="RU368003"/>
    </source>
</evidence>
<evidence type="ECO:0000256" key="4">
    <source>
        <dbReference type="ARBA" id="ARBA00022884"/>
    </source>
</evidence>
<dbReference type="OrthoDB" id="1421013at2759"/>
<evidence type="ECO:0000313" key="9">
    <source>
        <dbReference type="EMBL" id="QID88064.1"/>
    </source>
</evidence>
<dbReference type="EMBL" id="CP049012">
    <property type="protein sequence ID" value="QID88064.1"/>
    <property type="molecule type" value="Genomic_DNA"/>
</dbReference>
<dbReference type="GO" id="GO:0000460">
    <property type="term" value="P:maturation of 5.8S rRNA"/>
    <property type="evidence" value="ECO:0007669"/>
    <property type="project" value="TreeGrafter"/>
</dbReference>
<dbReference type="InterPro" id="IPR007146">
    <property type="entry name" value="Sas10/Utp3/C1D"/>
</dbReference>
<dbReference type="GO" id="GO:0003677">
    <property type="term" value="F:DNA binding"/>
    <property type="evidence" value="ECO:0007669"/>
    <property type="project" value="TreeGrafter"/>
</dbReference>
<proteinExistence type="inferred from homology"/>
<organism evidence="9 10">
    <name type="scientific">Saccharomyces pastorianus</name>
    <name type="common">Lager yeast</name>
    <name type="synonym">Saccharomyces cerevisiae x Saccharomyces eubayanus</name>
    <dbReference type="NCBI Taxonomy" id="27292"/>
    <lineage>
        <taxon>Eukaryota</taxon>
        <taxon>Fungi</taxon>
        <taxon>Dikarya</taxon>
        <taxon>Ascomycota</taxon>
        <taxon>Saccharomycotina</taxon>
        <taxon>Saccharomycetes</taxon>
        <taxon>Saccharomycetales</taxon>
        <taxon>Saccharomycetaceae</taxon>
        <taxon>Saccharomyces</taxon>
    </lineage>
</organism>
<dbReference type="GO" id="GO:0010468">
    <property type="term" value="P:regulation of gene expression"/>
    <property type="evidence" value="ECO:0007669"/>
    <property type="project" value="TreeGrafter"/>
</dbReference>
<gene>
    <name evidence="9" type="primary">LRP1_2</name>
    <name evidence="9" type="ORF">GRS66_010769</name>
</gene>
<reference evidence="9 10" key="1">
    <citation type="journal article" date="2019" name="BMC Genomics">
        <title>Chromosome level assembly and comparative genome analysis confirm lager-brewing yeasts originated from a single hybridization.</title>
        <authorList>
            <person name="Salazar A.N."/>
            <person name="Gorter de Vries A.R."/>
            <person name="van den Broek M."/>
            <person name="Brouwers N."/>
            <person name="de la Torre Cortes P."/>
            <person name="Kuijpers N.G.A."/>
            <person name="Daran J.G."/>
            <person name="Abeel T."/>
        </authorList>
    </citation>
    <scope>NUCLEOTIDE SEQUENCE [LARGE SCALE GENOMIC DNA]</scope>
    <source>
        <strain evidence="9 10">CBS 1483</strain>
    </source>
</reference>
<evidence type="ECO:0000313" key="10">
    <source>
        <dbReference type="Proteomes" id="UP000501346"/>
    </source>
</evidence>
<dbReference type="PANTHER" id="PTHR15341">
    <property type="entry name" value="SUN-COR STEROID HORMONE RECEPTOR CO-REPRESSOR"/>
    <property type="match status" value="1"/>
</dbReference>
<feature type="region of interest" description="Disordered" evidence="8">
    <location>
        <begin position="125"/>
        <end position="183"/>
    </location>
</feature>
<dbReference type="Pfam" id="PF04000">
    <property type="entry name" value="Sas10_Utp3"/>
    <property type="match status" value="1"/>
</dbReference>
<keyword evidence="7" id="KW-0175">Coiled coil</keyword>
<keyword evidence="3 6" id="KW-0698">rRNA processing</keyword>
<feature type="compositionally biased region" description="Polar residues" evidence="8">
    <location>
        <begin position="125"/>
        <end position="137"/>
    </location>
</feature>
<keyword evidence="5 6" id="KW-0539">Nucleus</keyword>
<evidence type="ECO:0000256" key="8">
    <source>
        <dbReference type="SAM" id="MobiDB-lite"/>
    </source>
</evidence>
<dbReference type="GO" id="GO:0000178">
    <property type="term" value="C:exosome (RNase complex)"/>
    <property type="evidence" value="ECO:0007669"/>
    <property type="project" value="TreeGrafter"/>
</dbReference>
<keyword evidence="4 6" id="KW-0694">RNA-binding</keyword>
<evidence type="ECO:0000256" key="2">
    <source>
        <dbReference type="ARBA" id="ARBA00009154"/>
    </source>
</evidence>
<evidence type="ECO:0000256" key="3">
    <source>
        <dbReference type="ARBA" id="ARBA00022552"/>
    </source>
</evidence>
<comment type="similarity">
    <text evidence="2 6">Belongs to the C1D family.</text>
</comment>
<sequence length="183" mass="20759">MEDIEKIKPYVNSFSNALDELKPEIEKLTSKPLDEQLLLLSSERAKLDLTNRYAYVLSSLMFASMKVLNVKDMSPILNELKRVKSYMDKAKQYDNKISKSNEKSQAEKEKAKSIISNVLDGNKNQFEPSISKNNFQGKHTKFENDKPAANVVTKIIDNTKQIRKSDSTKNKKSGRVGKKGGNK</sequence>
<feature type="coiled-coil region" evidence="7">
    <location>
        <begin position="83"/>
        <end position="110"/>
    </location>
</feature>
<comment type="function">
    <text evidence="6">Required for exosome-dependent processing of pre-rRNA and small nucleolar RNA (snRNA) precursors. Involved in processing of 35S pre-rRNA at the A0, A1 and A2 sites.</text>
</comment>
<dbReference type="AlphaFoldDB" id="A0A6C1EHL0"/>
<keyword evidence="10" id="KW-1185">Reference proteome</keyword>
<accession>A0A6C1EHL0</accession>
<dbReference type="InterPro" id="IPR011082">
    <property type="entry name" value="Exosome-assoc_fac/DNA_repair"/>
</dbReference>
<dbReference type="GO" id="GO:0005730">
    <property type="term" value="C:nucleolus"/>
    <property type="evidence" value="ECO:0007669"/>
    <property type="project" value="TreeGrafter"/>
</dbReference>
<evidence type="ECO:0000256" key="1">
    <source>
        <dbReference type="ARBA" id="ARBA00004123"/>
    </source>
</evidence>
<protein>
    <recommendedName>
        <fullName evidence="6">Exosome complex protein</fullName>
    </recommendedName>
</protein>
<name>A0A6C1EHL0_SACPS</name>
<comment type="subcellular location">
    <subcellularLocation>
        <location evidence="1 6">Nucleus</location>
    </subcellularLocation>
</comment>
<dbReference type="Proteomes" id="UP000501346">
    <property type="component" value="Chromosome SeXV-SeVIII"/>
</dbReference>
<dbReference type="PANTHER" id="PTHR15341:SF3">
    <property type="entry name" value="NUCLEAR NUCLEIC ACID-BINDING PROTEIN C1D"/>
    <property type="match status" value="1"/>
</dbReference>